<evidence type="ECO:0000313" key="1">
    <source>
        <dbReference type="EMBL" id="KAK0172788.1"/>
    </source>
</evidence>
<organism evidence="1 2">
    <name type="scientific">Microctonus aethiopoides</name>
    <dbReference type="NCBI Taxonomy" id="144406"/>
    <lineage>
        <taxon>Eukaryota</taxon>
        <taxon>Metazoa</taxon>
        <taxon>Ecdysozoa</taxon>
        <taxon>Arthropoda</taxon>
        <taxon>Hexapoda</taxon>
        <taxon>Insecta</taxon>
        <taxon>Pterygota</taxon>
        <taxon>Neoptera</taxon>
        <taxon>Endopterygota</taxon>
        <taxon>Hymenoptera</taxon>
        <taxon>Apocrita</taxon>
        <taxon>Ichneumonoidea</taxon>
        <taxon>Braconidae</taxon>
        <taxon>Euphorinae</taxon>
        <taxon>Microctonus</taxon>
    </lineage>
</organism>
<gene>
    <name evidence="1" type="ORF">PV328_006062</name>
</gene>
<proteinExistence type="predicted"/>
<dbReference type="AlphaFoldDB" id="A0AA39FNH8"/>
<accession>A0AA39FNH8</accession>
<dbReference type="EMBL" id="JAQQBS010000002">
    <property type="protein sequence ID" value="KAK0172788.1"/>
    <property type="molecule type" value="Genomic_DNA"/>
</dbReference>
<reference evidence="1" key="2">
    <citation type="submission" date="2023-03" db="EMBL/GenBank/DDBJ databases">
        <authorList>
            <person name="Inwood S.N."/>
            <person name="Skelly J.G."/>
            <person name="Guhlin J."/>
            <person name="Harrop T.W.R."/>
            <person name="Goldson S.G."/>
            <person name="Dearden P.K."/>
        </authorList>
    </citation>
    <scope>NUCLEOTIDE SEQUENCE</scope>
    <source>
        <strain evidence="1">Irish</strain>
        <tissue evidence="1">Whole body</tissue>
    </source>
</reference>
<evidence type="ECO:0000313" key="2">
    <source>
        <dbReference type="Proteomes" id="UP001168990"/>
    </source>
</evidence>
<comment type="caution">
    <text evidence="1">The sequence shown here is derived from an EMBL/GenBank/DDBJ whole genome shotgun (WGS) entry which is preliminary data.</text>
</comment>
<keyword evidence="2" id="KW-1185">Reference proteome</keyword>
<sequence length="203" mass="23869">MLQERLKIDDIEMSDFLTRIYPNNLNPALQYSADTFAAADDLENTGLLCLEYHFWQKIKNNATLKISIQIFLTHRRYVKTNAISKDTNEPLDINSWFSYQHENDDEQLDIQDNKSEYVMKKNKDTETKILFLHFKILSFKDDVRINLSSITYNNIVNDEDHPHPHINEQQLDTMKTKQMKLYTLKNISSDIGYVLDTNSNSVQ</sequence>
<dbReference type="Proteomes" id="UP001168990">
    <property type="component" value="Unassembled WGS sequence"/>
</dbReference>
<protein>
    <submittedName>
        <fullName evidence="1">Uncharacterized protein</fullName>
    </submittedName>
</protein>
<reference evidence="1" key="1">
    <citation type="journal article" date="2023" name="bioRxiv">
        <title>Scaffold-level genome assemblies of two parasitoid biocontrol wasps reveal the parthenogenesis mechanism and an associated novel virus.</title>
        <authorList>
            <person name="Inwood S."/>
            <person name="Skelly J."/>
            <person name="Guhlin J."/>
            <person name="Harrop T."/>
            <person name="Goldson S."/>
            <person name="Dearden P."/>
        </authorList>
    </citation>
    <scope>NUCLEOTIDE SEQUENCE</scope>
    <source>
        <strain evidence="1">Irish</strain>
        <tissue evidence="1">Whole body</tissue>
    </source>
</reference>
<name>A0AA39FNH8_9HYME</name>